<evidence type="ECO:0000313" key="2">
    <source>
        <dbReference type="EMBL" id="QDZ19392.1"/>
    </source>
</evidence>
<dbReference type="GO" id="GO:0005737">
    <property type="term" value="C:cytoplasm"/>
    <property type="evidence" value="ECO:0007669"/>
    <property type="project" value="TreeGrafter"/>
</dbReference>
<dbReference type="InterPro" id="IPR037898">
    <property type="entry name" value="NudC_fam"/>
</dbReference>
<reference evidence="2 3" key="1">
    <citation type="submission" date="2018-07" db="EMBL/GenBank/DDBJ databases">
        <title>The complete nuclear genome of the prasinophyte Chloropicon primus (CCMP1205).</title>
        <authorList>
            <person name="Pombert J.-F."/>
            <person name="Otis C."/>
            <person name="Turmel M."/>
            <person name="Lemieux C."/>
        </authorList>
    </citation>
    <scope>NUCLEOTIDE SEQUENCE [LARGE SCALE GENOMIC DNA]</scope>
    <source>
        <strain evidence="2 3">CCMP1205</strain>
    </source>
</reference>
<dbReference type="PROSITE" id="PS51203">
    <property type="entry name" value="CS"/>
    <property type="match status" value="1"/>
</dbReference>
<dbReference type="GO" id="GO:0006457">
    <property type="term" value="P:protein folding"/>
    <property type="evidence" value="ECO:0007669"/>
    <property type="project" value="TreeGrafter"/>
</dbReference>
<dbReference type="InterPro" id="IPR007052">
    <property type="entry name" value="CS_dom"/>
</dbReference>
<organism evidence="2 3">
    <name type="scientific">Chloropicon primus</name>
    <dbReference type="NCBI Taxonomy" id="1764295"/>
    <lineage>
        <taxon>Eukaryota</taxon>
        <taxon>Viridiplantae</taxon>
        <taxon>Chlorophyta</taxon>
        <taxon>Chloropicophyceae</taxon>
        <taxon>Chloropicales</taxon>
        <taxon>Chloropicaceae</taxon>
        <taxon>Chloropicon</taxon>
    </lineage>
</organism>
<dbReference type="SUPFAM" id="SSF49764">
    <property type="entry name" value="HSP20-like chaperones"/>
    <property type="match status" value="1"/>
</dbReference>
<dbReference type="AlphaFoldDB" id="A0A5B8MJ69"/>
<name>A0A5B8MJ69_9CHLO</name>
<accession>A0A5B8MJ69</accession>
<protein>
    <submittedName>
        <fullName evidence="2">CS domain-containing protein</fullName>
    </submittedName>
</protein>
<evidence type="ECO:0000259" key="1">
    <source>
        <dbReference type="PROSITE" id="PS51203"/>
    </source>
</evidence>
<sequence length="167" mass="18755">MEEEGRYRVEGVEGGHGGYEWSQNVEEVNVVVRCSTGLNAKRNVKCVIRPNRVKLEATSCSRVDKEEFETLFDHELVGQVKPDESFWTLDSKSGLISLTLQKFKEGESWSGVFQGHEAISVQDRESEQKRLLLERFQLEHPGFDFSGAEVNGVVPDASTFMGGINKS</sequence>
<gene>
    <name evidence="2" type="ORF">A3770_02p19100</name>
</gene>
<dbReference type="InterPro" id="IPR008978">
    <property type="entry name" value="HSP20-like_chaperone"/>
</dbReference>
<proteinExistence type="predicted"/>
<dbReference type="Gene3D" id="2.60.40.790">
    <property type="match status" value="1"/>
</dbReference>
<dbReference type="Proteomes" id="UP000316726">
    <property type="component" value="Chromosome 2"/>
</dbReference>
<dbReference type="EMBL" id="CP031035">
    <property type="protein sequence ID" value="QDZ19392.1"/>
    <property type="molecule type" value="Genomic_DNA"/>
</dbReference>
<dbReference type="OrthoDB" id="515366at2759"/>
<evidence type="ECO:0000313" key="3">
    <source>
        <dbReference type="Proteomes" id="UP000316726"/>
    </source>
</evidence>
<dbReference type="Pfam" id="PF04969">
    <property type="entry name" value="CS"/>
    <property type="match status" value="1"/>
</dbReference>
<feature type="domain" description="CS" evidence="1">
    <location>
        <begin position="14"/>
        <end position="113"/>
    </location>
</feature>
<dbReference type="PANTHER" id="PTHR12356:SF18">
    <property type="entry name" value="NUDC DOMAIN-CONTAINING PROTEIN 2"/>
    <property type="match status" value="1"/>
</dbReference>
<dbReference type="GO" id="GO:0051082">
    <property type="term" value="F:unfolded protein binding"/>
    <property type="evidence" value="ECO:0007669"/>
    <property type="project" value="TreeGrafter"/>
</dbReference>
<keyword evidence="3" id="KW-1185">Reference proteome</keyword>
<dbReference type="PANTHER" id="PTHR12356">
    <property type="entry name" value="NUCLEAR MOVEMENT PROTEIN NUDC"/>
    <property type="match status" value="1"/>
</dbReference>
<dbReference type="STRING" id="1764295.A0A5B8MJ69"/>